<evidence type="ECO:0000259" key="3">
    <source>
        <dbReference type="Pfam" id="PF01408"/>
    </source>
</evidence>
<gene>
    <name evidence="5" type="ORF">RQM65_09015</name>
</gene>
<dbReference type="InterPro" id="IPR050984">
    <property type="entry name" value="Gfo/Idh/MocA_domain"/>
</dbReference>
<comment type="similarity">
    <text evidence="1">Belongs to the Gfo/Idh/MocA family.</text>
</comment>
<dbReference type="Gene3D" id="3.40.50.720">
    <property type="entry name" value="NAD(P)-binding Rossmann-like Domain"/>
    <property type="match status" value="1"/>
</dbReference>
<organism evidence="5 6">
    <name type="scientific">Pricia mediterranea</name>
    <dbReference type="NCBI Taxonomy" id="3076079"/>
    <lineage>
        <taxon>Bacteria</taxon>
        <taxon>Pseudomonadati</taxon>
        <taxon>Bacteroidota</taxon>
        <taxon>Flavobacteriia</taxon>
        <taxon>Flavobacteriales</taxon>
        <taxon>Flavobacteriaceae</taxon>
        <taxon>Pricia</taxon>
    </lineage>
</organism>
<protein>
    <submittedName>
        <fullName evidence="5">Gfo/Idh/MocA family oxidoreductase</fullName>
    </submittedName>
</protein>
<feature type="domain" description="Gfo/Idh/MocA-like oxidoreductase N-terminal" evidence="3">
    <location>
        <begin position="5"/>
        <end position="124"/>
    </location>
</feature>
<dbReference type="PANTHER" id="PTHR22604:SF105">
    <property type="entry name" value="TRANS-1,2-DIHYDROBENZENE-1,2-DIOL DEHYDROGENASE"/>
    <property type="match status" value="1"/>
</dbReference>
<evidence type="ECO:0000256" key="2">
    <source>
        <dbReference type="ARBA" id="ARBA00023002"/>
    </source>
</evidence>
<dbReference type="Gene3D" id="3.30.360.10">
    <property type="entry name" value="Dihydrodipicolinate Reductase, domain 2"/>
    <property type="match status" value="1"/>
</dbReference>
<dbReference type="InterPro" id="IPR000683">
    <property type="entry name" value="Gfo/Idh/MocA-like_OxRdtase_N"/>
</dbReference>
<dbReference type="Proteomes" id="UP001250656">
    <property type="component" value="Unassembled WGS sequence"/>
</dbReference>
<accession>A0ABU3L4X6</accession>
<dbReference type="SUPFAM" id="SSF55347">
    <property type="entry name" value="Glyceraldehyde-3-phosphate dehydrogenase-like, C-terminal domain"/>
    <property type="match status" value="1"/>
</dbReference>
<dbReference type="SUPFAM" id="SSF51735">
    <property type="entry name" value="NAD(P)-binding Rossmann-fold domains"/>
    <property type="match status" value="1"/>
</dbReference>
<evidence type="ECO:0000313" key="5">
    <source>
        <dbReference type="EMBL" id="MDT7828801.1"/>
    </source>
</evidence>
<dbReference type="Pfam" id="PF01408">
    <property type="entry name" value="GFO_IDH_MocA"/>
    <property type="match status" value="1"/>
</dbReference>
<dbReference type="InterPro" id="IPR055170">
    <property type="entry name" value="GFO_IDH_MocA-like_dom"/>
</dbReference>
<dbReference type="RefSeq" id="WP_314014319.1">
    <property type="nucleotide sequence ID" value="NZ_JAVTTP010000001.1"/>
</dbReference>
<feature type="domain" description="GFO/IDH/MocA-like oxidoreductase" evidence="4">
    <location>
        <begin position="135"/>
        <end position="249"/>
    </location>
</feature>
<evidence type="ECO:0000313" key="6">
    <source>
        <dbReference type="Proteomes" id="UP001250656"/>
    </source>
</evidence>
<proteinExistence type="inferred from homology"/>
<dbReference type="PANTHER" id="PTHR22604">
    <property type="entry name" value="OXIDOREDUCTASES"/>
    <property type="match status" value="1"/>
</dbReference>
<evidence type="ECO:0000259" key="4">
    <source>
        <dbReference type="Pfam" id="PF22725"/>
    </source>
</evidence>
<comment type="caution">
    <text evidence="5">The sequence shown here is derived from an EMBL/GenBank/DDBJ whole genome shotgun (WGS) entry which is preliminary data.</text>
</comment>
<evidence type="ECO:0000256" key="1">
    <source>
        <dbReference type="ARBA" id="ARBA00010928"/>
    </source>
</evidence>
<dbReference type="InterPro" id="IPR036291">
    <property type="entry name" value="NAD(P)-bd_dom_sf"/>
</dbReference>
<sequence>MDEKIKWGVLGTATIAVEQMISALFKSRYATVRAIASRKADRAEAVSKKFNIPTYYGSYQELLENADIQAVYIPLPNHLHVEWAIKALNAGKHVLVEKPIALSVVEARRLMEASKKHSELKVMEGFMYRFHPQWTKAKRLVEAGEIGKLRMVQSSFSFYDDHPDSIVNSKAYGGGSLMDIGCYSISIARYLFGTEPTYVMANIENHPGFEVDVLASGILEFDEGVSTFFCATQLAEDQQAHIYGTKGRISFEFPFNPPKDRSAKIWFTGKENTEQIKLDPCDQYTLQADAFAHAILGNTEVPTAISDGVNNMKVIEKLRESYEIGKRIGMNEPGQ</sequence>
<dbReference type="Pfam" id="PF22725">
    <property type="entry name" value="GFO_IDH_MocA_C3"/>
    <property type="match status" value="1"/>
</dbReference>
<dbReference type="EMBL" id="JAVTTP010000001">
    <property type="protein sequence ID" value="MDT7828801.1"/>
    <property type="molecule type" value="Genomic_DNA"/>
</dbReference>
<keyword evidence="6" id="KW-1185">Reference proteome</keyword>
<name>A0ABU3L4X6_9FLAO</name>
<reference evidence="5 6" key="1">
    <citation type="submission" date="2023-09" db="EMBL/GenBank/DDBJ databases">
        <title>Novel taxa isolated from Blanes Bay.</title>
        <authorList>
            <person name="Rey-Velasco X."/>
            <person name="Lucena T."/>
        </authorList>
    </citation>
    <scope>NUCLEOTIDE SEQUENCE [LARGE SCALE GENOMIC DNA]</scope>
    <source>
        <strain evidence="5 6">S334</strain>
    </source>
</reference>
<keyword evidence="2" id="KW-0560">Oxidoreductase</keyword>